<evidence type="ECO:0000256" key="3">
    <source>
        <dbReference type="ARBA" id="ARBA00022982"/>
    </source>
</evidence>
<name>A0A0C1JSL6_9BACT</name>
<dbReference type="PANTHER" id="PTHR45663">
    <property type="entry name" value="GEO12009P1"/>
    <property type="match status" value="1"/>
</dbReference>
<reference evidence="11 12" key="1">
    <citation type="journal article" date="2014" name="Mol. Biol. Evol.">
        <title>Massive expansion of Ubiquitination-related gene families within the Chlamydiae.</title>
        <authorList>
            <person name="Domman D."/>
            <person name="Collingro A."/>
            <person name="Lagkouvardos I."/>
            <person name="Gehre L."/>
            <person name="Weinmaier T."/>
            <person name="Rattei T."/>
            <person name="Subtil A."/>
            <person name="Horn M."/>
        </authorList>
    </citation>
    <scope>NUCLEOTIDE SEQUENCE [LARGE SCALE GENOMIC DNA]</scope>
    <source>
        <strain evidence="11 12">EI2</strain>
    </source>
</reference>
<dbReference type="InterPro" id="IPR036249">
    <property type="entry name" value="Thioredoxin-like_sf"/>
</dbReference>
<dbReference type="GO" id="GO:0005829">
    <property type="term" value="C:cytosol"/>
    <property type="evidence" value="ECO:0007669"/>
    <property type="project" value="TreeGrafter"/>
</dbReference>
<feature type="site" description="Contributes to redox potential value" evidence="8">
    <location>
        <position position="33"/>
    </location>
</feature>
<dbReference type="Gene3D" id="3.40.30.10">
    <property type="entry name" value="Glutaredoxin"/>
    <property type="match status" value="1"/>
</dbReference>
<proteinExistence type="inferred from homology"/>
<dbReference type="GO" id="GO:0015035">
    <property type="term" value="F:protein-disulfide reductase activity"/>
    <property type="evidence" value="ECO:0007669"/>
    <property type="project" value="UniProtKB-UniRule"/>
</dbReference>
<dbReference type="PATRIC" id="fig|362787.3.peg.412"/>
<evidence type="ECO:0000256" key="9">
    <source>
        <dbReference type="PIRSR" id="PIRSR000077-4"/>
    </source>
</evidence>
<dbReference type="SUPFAM" id="SSF52833">
    <property type="entry name" value="Thioredoxin-like"/>
    <property type="match status" value="1"/>
</dbReference>
<dbReference type="InterPro" id="IPR013766">
    <property type="entry name" value="Thioredoxin_domain"/>
</dbReference>
<protein>
    <recommendedName>
        <fullName evidence="6 7">Thioredoxin</fullName>
    </recommendedName>
</protein>
<evidence type="ECO:0000313" key="12">
    <source>
        <dbReference type="Proteomes" id="UP000031465"/>
    </source>
</evidence>
<keyword evidence="5 9" id="KW-0676">Redox-active center</keyword>
<dbReference type="PANTHER" id="PTHR45663:SF11">
    <property type="entry name" value="GEO12009P1"/>
    <property type="match status" value="1"/>
</dbReference>
<accession>A0A0C1JSL6</accession>
<dbReference type="InterPro" id="IPR017937">
    <property type="entry name" value="Thioredoxin_CS"/>
</dbReference>
<sequence length="106" mass="11731">MSDKLVHLNDDNFQQTISQGVTLVDFYATWCGPCRMIAPIVEQLSTTLQGKAKVAKLDIDQAQSTTADLQITSVPTLIVFKDGKEVKRVVGVKDLDYLLNLVQSFT</sequence>
<dbReference type="GO" id="GO:0045454">
    <property type="term" value="P:cell redox homeostasis"/>
    <property type="evidence" value="ECO:0007669"/>
    <property type="project" value="TreeGrafter"/>
</dbReference>
<dbReference type="Proteomes" id="UP000031465">
    <property type="component" value="Unassembled WGS sequence"/>
</dbReference>
<evidence type="ECO:0000256" key="4">
    <source>
        <dbReference type="ARBA" id="ARBA00023157"/>
    </source>
</evidence>
<dbReference type="NCBIfam" id="TIGR01068">
    <property type="entry name" value="thioredoxin"/>
    <property type="match status" value="1"/>
</dbReference>
<feature type="site" description="Contributes to redox potential value" evidence="8">
    <location>
        <position position="32"/>
    </location>
</feature>
<feature type="active site" description="Nucleophile" evidence="8">
    <location>
        <position position="31"/>
    </location>
</feature>
<dbReference type="CDD" id="cd02947">
    <property type="entry name" value="TRX_family"/>
    <property type="match status" value="1"/>
</dbReference>
<dbReference type="PROSITE" id="PS51352">
    <property type="entry name" value="THIOREDOXIN_2"/>
    <property type="match status" value="1"/>
</dbReference>
<keyword evidence="2" id="KW-0813">Transport</keyword>
<organism evidence="11 12">
    <name type="scientific">Candidatus Protochlamydia amoebophila</name>
    <dbReference type="NCBI Taxonomy" id="362787"/>
    <lineage>
        <taxon>Bacteria</taxon>
        <taxon>Pseudomonadati</taxon>
        <taxon>Chlamydiota</taxon>
        <taxon>Chlamydiia</taxon>
        <taxon>Parachlamydiales</taxon>
        <taxon>Parachlamydiaceae</taxon>
        <taxon>Candidatus Protochlamydia</taxon>
    </lineage>
</organism>
<feature type="domain" description="Thioredoxin" evidence="10">
    <location>
        <begin position="1"/>
        <end position="106"/>
    </location>
</feature>
<dbReference type="FunFam" id="3.40.30.10:FF:000001">
    <property type="entry name" value="Thioredoxin"/>
    <property type="match status" value="1"/>
</dbReference>
<feature type="active site" description="Nucleophile" evidence="8">
    <location>
        <position position="34"/>
    </location>
</feature>
<gene>
    <name evidence="11" type="primary">trxA</name>
    <name evidence="11" type="ORF">DB44_BF00210</name>
</gene>
<dbReference type="AlphaFoldDB" id="A0A0C1JSL6"/>
<evidence type="ECO:0000256" key="6">
    <source>
        <dbReference type="NCBIfam" id="TIGR01068"/>
    </source>
</evidence>
<evidence type="ECO:0000259" key="10">
    <source>
        <dbReference type="PROSITE" id="PS51352"/>
    </source>
</evidence>
<feature type="disulfide bond" description="Redox-active" evidence="9">
    <location>
        <begin position="31"/>
        <end position="34"/>
    </location>
</feature>
<evidence type="ECO:0000256" key="5">
    <source>
        <dbReference type="ARBA" id="ARBA00023284"/>
    </source>
</evidence>
<evidence type="ECO:0000256" key="7">
    <source>
        <dbReference type="PIRNR" id="PIRNR000077"/>
    </source>
</evidence>
<comment type="caution">
    <text evidence="11">The sequence shown here is derived from an EMBL/GenBank/DDBJ whole genome shotgun (WGS) entry which is preliminary data.</text>
</comment>
<dbReference type="EMBL" id="JSAN01000029">
    <property type="protein sequence ID" value="KIC73496.1"/>
    <property type="molecule type" value="Genomic_DNA"/>
</dbReference>
<dbReference type="RefSeq" id="WP_011174929.1">
    <property type="nucleotide sequence ID" value="NZ_JSAN01000029.1"/>
</dbReference>
<keyword evidence="4 9" id="KW-1015">Disulfide bond</keyword>
<feature type="site" description="Deprotonates C-terminal active site Cys" evidence="8">
    <location>
        <position position="25"/>
    </location>
</feature>
<dbReference type="Pfam" id="PF00085">
    <property type="entry name" value="Thioredoxin"/>
    <property type="match status" value="1"/>
</dbReference>
<evidence type="ECO:0000256" key="1">
    <source>
        <dbReference type="ARBA" id="ARBA00008987"/>
    </source>
</evidence>
<comment type="similarity">
    <text evidence="1 7">Belongs to the thioredoxin family.</text>
</comment>
<dbReference type="PROSITE" id="PS00194">
    <property type="entry name" value="THIOREDOXIN_1"/>
    <property type="match status" value="1"/>
</dbReference>
<keyword evidence="3" id="KW-0249">Electron transport</keyword>
<dbReference type="PIRSF" id="PIRSF000077">
    <property type="entry name" value="Thioredoxin"/>
    <property type="match status" value="1"/>
</dbReference>
<evidence type="ECO:0000256" key="8">
    <source>
        <dbReference type="PIRSR" id="PIRSR000077-1"/>
    </source>
</evidence>
<dbReference type="InterPro" id="IPR005746">
    <property type="entry name" value="Thioredoxin"/>
</dbReference>
<dbReference type="PRINTS" id="PR00421">
    <property type="entry name" value="THIOREDOXIN"/>
</dbReference>
<dbReference type="OMA" id="HIHYVTD"/>
<evidence type="ECO:0000256" key="2">
    <source>
        <dbReference type="ARBA" id="ARBA00022448"/>
    </source>
</evidence>
<evidence type="ECO:0000313" key="11">
    <source>
        <dbReference type="EMBL" id="KIC73496.1"/>
    </source>
</evidence>